<feature type="repeat" description="WD" evidence="4">
    <location>
        <begin position="11"/>
        <end position="52"/>
    </location>
</feature>
<organism evidence="6 7">
    <name type="scientific">Eschrichtius robustus</name>
    <name type="common">California gray whale</name>
    <name type="synonym">Eschrichtius gibbosus</name>
    <dbReference type="NCBI Taxonomy" id="9764"/>
    <lineage>
        <taxon>Eukaryota</taxon>
        <taxon>Metazoa</taxon>
        <taxon>Chordata</taxon>
        <taxon>Craniata</taxon>
        <taxon>Vertebrata</taxon>
        <taxon>Euteleostomi</taxon>
        <taxon>Mammalia</taxon>
        <taxon>Eutheria</taxon>
        <taxon>Laurasiatheria</taxon>
        <taxon>Artiodactyla</taxon>
        <taxon>Whippomorpha</taxon>
        <taxon>Cetacea</taxon>
        <taxon>Mysticeti</taxon>
        <taxon>Eschrichtiidae</taxon>
        <taxon>Eschrichtius</taxon>
    </lineage>
</organism>
<dbReference type="PANTHER" id="PTHR19856">
    <property type="entry name" value="WD-REPEATCONTAINING PROTEIN WDR1"/>
    <property type="match status" value="1"/>
</dbReference>
<evidence type="ECO:0000313" key="6">
    <source>
        <dbReference type="EMBL" id="KAJ8780284.1"/>
    </source>
</evidence>
<feature type="region of interest" description="Disordered" evidence="5">
    <location>
        <begin position="233"/>
        <end position="254"/>
    </location>
</feature>
<name>A0AB34GL23_ESCRO</name>
<dbReference type="GO" id="GO:0045214">
    <property type="term" value="P:sarcomere organization"/>
    <property type="evidence" value="ECO:0007669"/>
    <property type="project" value="TreeGrafter"/>
</dbReference>
<comment type="similarity">
    <text evidence="3">Belongs to the WD repeat AIP1 family.</text>
</comment>
<dbReference type="InterPro" id="IPR015943">
    <property type="entry name" value="WD40/YVTN_repeat-like_dom_sf"/>
</dbReference>
<evidence type="ECO:0000256" key="2">
    <source>
        <dbReference type="ARBA" id="ARBA00022737"/>
    </source>
</evidence>
<proteinExistence type="inferred from homology"/>
<protein>
    <submittedName>
        <fullName evidence="6">Uncharacterized protein</fullName>
    </submittedName>
</protein>
<evidence type="ECO:0000256" key="4">
    <source>
        <dbReference type="PROSITE-ProRule" id="PRU00221"/>
    </source>
</evidence>
<dbReference type="InterPro" id="IPR001680">
    <property type="entry name" value="WD40_rpt"/>
</dbReference>
<sequence>MAGSDPAKLRWMDHSRFVNCVRFSPDGNRFATAGADGQIYIYDGKTGEKVCALGGSKAHDGGIYAISWSPDSTQLLSASGDKTSKIWDINVNSVVNTFTMGSNVLDQQLGCLWQKDHLLSISLSGYINYLDKNNPSKPLRVIKASPHVCWRPGSDGDLGLTAPADVTVADSTGTTSQAPVPRPRATANLSSAWRCIKTAASLTSTLGATTDTLISFDSQRWLWGPWQESREFPVPTVPEARPAGWQPQGSSDRSWLLGGAVSVLGASSSRPQP</sequence>
<dbReference type="Gene3D" id="2.130.10.10">
    <property type="entry name" value="YVTN repeat-like/Quinoprotein amine dehydrogenase"/>
    <property type="match status" value="1"/>
</dbReference>
<evidence type="ECO:0000256" key="3">
    <source>
        <dbReference type="ARBA" id="ARBA00038366"/>
    </source>
</evidence>
<dbReference type="GO" id="GO:0030864">
    <property type="term" value="C:cortical actin cytoskeleton"/>
    <property type="evidence" value="ECO:0007669"/>
    <property type="project" value="TreeGrafter"/>
</dbReference>
<dbReference type="GO" id="GO:0030042">
    <property type="term" value="P:actin filament depolymerization"/>
    <property type="evidence" value="ECO:0007669"/>
    <property type="project" value="TreeGrafter"/>
</dbReference>
<dbReference type="AlphaFoldDB" id="A0AB34GL23"/>
<dbReference type="InterPro" id="IPR036322">
    <property type="entry name" value="WD40_repeat_dom_sf"/>
</dbReference>
<dbReference type="SUPFAM" id="SSF50978">
    <property type="entry name" value="WD40 repeat-like"/>
    <property type="match status" value="1"/>
</dbReference>
<keyword evidence="2" id="KW-0677">Repeat</keyword>
<dbReference type="PROSITE" id="PS00678">
    <property type="entry name" value="WD_REPEATS_1"/>
    <property type="match status" value="1"/>
</dbReference>
<feature type="repeat" description="WD" evidence="4">
    <location>
        <begin position="56"/>
        <end position="97"/>
    </location>
</feature>
<dbReference type="SMART" id="SM00320">
    <property type="entry name" value="WD40"/>
    <property type="match status" value="2"/>
</dbReference>
<evidence type="ECO:0000256" key="1">
    <source>
        <dbReference type="ARBA" id="ARBA00022574"/>
    </source>
</evidence>
<comment type="caution">
    <text evidence="6">The sequence shown here is derived from an EMBL/GenBank/DDBJ whole genome shotgun (WGS) entry which is preliminary data.</text>
</comment>
<dbReference type="PROSITE" id="PS50082">
    <property type="entry name" value="WD_REPEATS_2"/>
    <property type="match status" value="2"/>
</dbReference>
<dbReference type="PANTHER" id="PTHR19856:SF0">
    <property type="entry name" value="WD REPEAT-CONTAINING PROTEIN 1"/>
    <property type="match status" value="1"/>
</dbReference>
<keyword evidence="1 4" id="KW-0853">WD repeat</keyword>
<dbReference type="Proteomes" id="UP001159641">
    <property type="component" value="Unassembled WGS sequence"/>
</dbReference>
<reference evidence="6 7" key="1">
    <citation type="submission" date="2022-11" db="EMBL/GenBank/DDBJ databases">
        <title>Whole genome sequence of Eschrichtius robustus ER-17-0199.</title>
        <authorList>
            <person name="Bruniche-Olsen A."/>
            <person name="Black A.N."/>
            <person name="Fields C.J."/>
            <person name="Walden K."/>
            <person name="Dewoody J.A."/>
        </authorList>
    </citation>
    <scope>NUCLEOTIDE SEQUENCE [LARGE SCALE GENOMIC DNA]</scope>
    <source>
        <strain evidence="6">ER-17-0199</strain>
        <tissue evidence="6">Blubber</tissue>
    </source>
</reference>
<dbReference type="InterPro" id="IPR019775">
    <property type="entry name" value="WD40_repeat_CS"/>
</dbReference>
<accession>A0AB34GL23</accession>
<gene>
    <name evidence="6" type="ORF">J1605_011548</name>
</gene>
<dbReference type="GO" id="GO:0051015">
    <property type="term" value="F:actin filament binding"/>
    <property type="evidence" value="ECO:0007669"/>
    <property type="project" value="TreeGrafter"/>
</dbReference>
<keyword evidence="7" id="KW-1185">Reference proteome</keyword>
<evidence type="ECO:0000256" key="5">
    <source>
        <dbReference type="SAM" id="MobiDB-lite"/>
    </source>
</evidence>
<dbReference type="GO" id="GO:0040011">
    <property type="term" value="P:locomotion"/>
    <property type="evidence" value="ECO:0007669"/>
    <property type="project" value="TreeGrafter"/>
</dbReference>
<dbReference type="Pfam" id="PF00400">
    <property type="entry name" value="WD40"/>
    <property type="match status" value="2"/>
</dbReference>
<dbReference type="PROSITE" id="PS50294">
    <property type="entry name" value="WD_REPEATS_REGION"/>
    <property type="match status" value="2"/>
</dbReference>
<dbReference type="EMBL" id="JAIQCJ010002160">
    <property type="protein sequence ID" value="KAJ8780284.1"/>
    <property type="molecule type" value="Genomic_DNA"/>
</dbReference>
<evidence type="ECO:0000313" key="7">
    <source>
        <dbReference type="Proteomes" id="UP001159641"/>
    </source>
</evidence>